<feature type="transmembrane region" description="Helical" evidence="7">
    <location>
        <begin position="50"/>
        <end position="71"/>
    </location>
</feature>
<feature type="transmembrane region" description="Helical" evidence="7">
    <location>
        <begin position="215"/>
        <end position="234"/>
    </location>
</feature>
<evidence type="ECO:0000256" key="6">
    <source>
        <dbReference type="SAM" id="MobiDB-lite"/>
    </source>
</evidence>
<dbReference type="AlphaFoldDB" id="A0A9P4J402"/>
<dbReference type="Pfam" id="PF20684">
    <property type="entry name" value="Fung_rhodopsin"/>
    <property type="match status" value="1"/>
</dbReference>
<dbReference type="OrthoDB" id="4525788at2759"/>
<evidence type="ECO:0000256" key="4">
    <source>
        <dbReference type="ARBA" id="ARBA00023136"/>
    </source>
</evidence>
<dbReference type="GO" id="GO:0016020">
    <property type="term" value="C:membrane"/>
    <property type="evidence" value="ECO:0007669"/>
    <property type="project" value="UniProtKB-SubCell"/>
</dbReference>
<evidence type="ECO:0000259" key="8">
    <source>
        <dbReference type="Pfam" id="PF20684"/>
    </source>
</evidence>
<keyword evidence="2 7" id="KW-0812">Transmembrane</keyword>
<dbReference type="PANTHER" id="PTHR33048">
    <property type="entry name" value="PTH11-LIKE INTEGRAL MEMBRANE PROTEIN (AFU_ORTHOLOGUE AFUA_5G11245)"/>
    <property type="match status" value="1"/>
</dbReference>
<evidence type="ECO:0000313" key="9">
    <source>
        <dbReference type="EMBL" id="KAF2153680.1"/>
    </source>
</evidence>
<evidence type="ECO:0000256" key="3">
    <source>
        <dbReference type="ARBA" id="ARBA00022989"/>
    </source>
</evidence>
<keyword evidence="4 7" id="KW-0472">Membrane</keyword>
<evidence type="ECO:0000256" key="5">
    <source>
        <dbReference type="ARBA" id="ARBA00038359"/>
    </source>
</evidence>
<dbReference type="InterPro" id="IPR049326">
    <property type="entry name" value="Rhodopsin_dom_fungi"/>
</dbReference>
<comment type="subcellular location">
    <subcellularLocation>
        <location evidence="1">Membrane</location>
        <topology evidence="1">Multi-pass membrane protein</topology>
    </subcellularLocation>
</comment>
<feature type="transmembrane region" description="Helical" evidence="7">
    <location>
        <begin position="254"/>
        <end position="274"/>
    </location>
</feature>
<comment type="caution">
    <text evidence="9">The sequence shown here is derived from an EMBL/GenBank/DDBJ whole genome shotgun (WGS) entry which is preliminary data.</text>
</comment>
<sequence length="359" mass="39478">MEVAPTDADHFPGYTKEGVALLLTAGFLISTSVILYVLRAASASKKLGKWRIDFIFISVAVSLMVASFALMERALRYGLGHHTIDLSYHQITKVIEFTVLYLSLFILSTTFAKFSTIALLVPVQGIQSPARVYGLYAIGVLQAVFAIPLVFLIIFECDPVPRLWNVMGPGSCPRKELTHQWALAQGAISAFVDFALAAWPLLMVPSLKVSFKTKVGFCLLMSVGSIAGVASILRDVVTQESVSGNDTVFTYQKLVLWSVVEQTTIIILSTIPTLRPLFRKWFGRETPAVSSKSRPYGGYDLSSHGQNTLLKPHTPPVEESAEPKEGKINVSTTYTVQPLDDVELGQYPRGSPDMERFRG</sequence>
<dbReference type="InterPro" id="IPR052337">
    <property type="entry name" value="SAT4-like"/>
</dbReference>
<keyword evidence="3 7" id="KW-1133">Transmembrane helix</keyword>
<feature type="transmembrane region" description="Helical" evidence="7">
    <location>
        <begin position="99"/>
        <end position="121"/>
    </location>
</feature>
<organism evidence="9 10">
    <name type="scientific">Myriangium duriaei CBS 260.36</name>
    <dbReference type="NCBI Taxonomy" id="1168546"/>
    <lineage>
        <taxon>Eukaryota</taxon>
        <taxon>Fungi</taxon>
        <taxon>Dikarya</taxon>
        <taxon>Ascomycota</taxon>
        <taxon>Pezizomycotina</taxon>
        <taxon>Dothideomycetes</taxon>
        <taxon>Dothideomycetidae</taxon>
        <taxon>Myriangiales</taxon>
        <taxon>Myriangiaceae</taxon>
        <taxon>Myriangium</taxon>
    </lineage>
</organism>
<evidence type="ECO:0000313" key="10">
    <source>
        <dbReference type="Proteomes" id="UP000799439"/>
    </source>
</evidence>
<name>A0A9P4J402_9PEZI</name>
<feature type="domain" description="Rhodopsin" evidence="8">
    <location>
        <begin position="39"/>
        <end position="280"/>
    </location>
</feature>
<reference evidence="9" key="1">
    <citation type="journal article" date="2020" name="Stud. Mycol.">
        <title>101 Dothideomycetes genomes: a test case for predicting lifestyles and emergence of pathogens.</title>
        <authorList>
            <person name="Haridas S."/>
            <person name="Albert R."/>
            <person name="Binder M."/>
            <person name="Bloem J."/>
            <person name="Labutti K."/>
            <person name="Salamov A."/>
            <person name="Andreopoulos B."/>
            <person name="Baker S."/>
            <person name="Barry K."/>
            <person name="Bills G."/>
            <person name="Bluhm B."/>
            <person name="Cannon C."/>
            <person name="Castanera R."/>
            <person name="Culley D."/>
            <person name="Daum C."/>
            <person name="Ezra D."/>
            <person name="Gonzalez J."/>
            <person name="Henrissat B."/>
            <person name="Kuo A."/>
            <person name="Liang C."/>
            <person name="Lipzen A."/>
            <person name="Lutzoni F."/>
            <person name="Magnuson J."/>
            <person name="Mondo S."/>
            <person name="Nolan M."/>
            <person name="Ohm R."/>
            <person name="Pangilinan J."/>
            <person name="Park H.-J."/>
            <person name="Ramirez L."/>
            <person name="Alfaro M."/>
            <person name="Sun H."/>
            <person name="Tritt A."/>
            <person name="Yoshinaga Y."/>
            <person name="Zwiers L.-H."/>
            <person name="Turgeon B."/>
            <person name="Goodwin S."/>
            <person name="Spatafora J."/>
            <person name="Crous P."/>
            <person name="Grigoriev I."/>
        </authorList>
    </citation>
    <scope>NUCLEOTIDE SEQUENCE</scope>
    <source>
        <strain evidence="9">CBS 260.36</strain>
    </source>
</reference>
<evidence type="ECO:0000256" key="1">
    <source>
        <dbReference type="ARBA" id="ARBA00004141"/>
    </source>
</evidence>
<protein>
    <recommendedName>
        <fullName evidence="8">Rhodopsin domain-containing protein</fullName>
    </recommendedName>
</protein>
<comment type="similarity">
    <text evidence="5">Belongs to the SAT4 family.</text>
</comment>
<feature type="region of interest" description="Disordered" evidence="6">
    <location>
        <begin position="304"/>
        <end position="332"/>
    </location>
</feature>
<accession>A0A9P4J402</accession>
<feature type="transmembrane region" description="Helical" evidence="7">
    <location>
        <begin position="20"/>
        <end position="38"/>
    </location>
</feature>
<dbReference type="Proteomes" id="UP000799439">
    <property type="component" value="Unassembled WGS sequence"/>
</dbReference>
<gene>
    <name evidence="9" type="ORF">K461DRAFT_319926</name>
</gene>
<proteinExistence type="inferred from homology"/>
<evidence type="ECO:0000256" key="2">
    <source>
        <dbReference type="ARBA" id="ARBA00022692"/>
    </source>
</evidence>
<keyword evidence="10" id="KW-1185">Reference proteome</keyword>
<evidence type="ECO:0000256" key="7">
    <source>
        <dbReference type="SAM" id="Phobius"/>
    </source>
</evidence>
<dbReference type="EMBL" id="ML996084">
    <property type="protein sequence ID" value="KAF2153680.1"/>
    <property type="molecule type" value="Genomic_DNA"/>
</dbReference>
<feature type="transmembrane region" description="Helical" evidence="7">
    <location>
        <begin position="183"/>
        <end position="203"/>
    </location>
</feature>
<dbReference type="PANTHER" id="PTHR33048:SF146">
    <property type="entry name" value="INTEGRAL MEMBRANE PROTEIN"/>
    <property type="match status" value="1"/>
</dbReference>
<feature type="transmembrane region" description="Helical" evidence="7">
    <location>
        <begin position="133"/>
        <end position="155"/>
    </location>
</feature>